<reference evidence="4" key="1">
    <citation type="submission" date="2025-08" db="UniProtKB">
        <authorList>
            <consortium name="RefSeq"/>
        </authorList>
    </citation>
    <scope>IDENTIFICATION</scope>
</reference>
<keyword evidence="2" id="KW-1133">Transmembrane helix</keyword>
<feature type="compositionally biased region" description="Basic and acidic residues" evidence="1">
    <location>
        <begin position="355"/>
        <end position="367"/>
    </location>
</feature>
<accession>A0ABM1DY31</accession>
<evidence type="ECO:0000313" key="4">
    <source>
        <dbReference type="RefSeq" id="XP_014664852.1"/>
    </source>
</evidence>
<keyword evidence="2" id="KW-0812">Transmembrane</keyword>
<evidence type="ECO:0000256" key="2">
    <source>
        <dbReference type="SAM" id="Phobius"/>
    </source>
</evidence>
<feature type="compositionally biased region" description="Polar residues" evidence="1">
    <location>
        <begin position="339"/>
        <end position="352"/>
    </location>
</feature>
<evidence type="ECO:0000313" key="3">
    <source>
        <dbReference type="Proteomes" id="UP000695022"/>
    </source>
</evidence>
<protein>
    <submittedName>
        <fullName evidence="4">Uncharacterized protein LOC106807109</fullName>
    </submittedName>
</protein>
<keyword evidence="3" id="KW-1185">Reference proteome</keyword>
<dbReference type="Pfam" id="PF15993">
    <property type="entry name" value="Fuseless"/>
    <property type="match status" value="1"/>
</dbReference>
<name>A0ABM1DY31_PRICU</name>
<dbReference type="PANTHER" id="PTHR35270">
    <property type="entry name" value="FUSELESS, ISOFORM A"/>
    <property type="match status" value="1"/>
</dbReference>
<proteinExistence type="predicted"/>
<evidence type="ECO:0000256" key="1">
    <source>
        <dbReference type="SAM" id="MobiDB-lite"/>
    </source>
</evidence>
<dbReference type="Proteomes" id="UP000695022">
    <property type="component" value="Unplaced"/>
</dbReference>
<keyword evidence="2" id="KW-0472">Membrane</keyword>
<feature type="transmembrane region" description="Helical" evidence="2">
    <location>
        <begin position="68"/>
        <end position="87"/>
    </location>
</feature>
<organism evidence="3 4">
    <name type="scientific">Priapulus caudatus</name>
    <name type="common">Priapulid worm</name>
    <dbReference type="NCBI Taxonomy" id="37621"/>
    <lineage>
        <taxon>Eukaryota</taxon>
        <taxon>Metazoa</taxon>
        <taxon>Ecdysozoa</taxon>
        <taxon>Scalidophora</taxon>
        <taxon>Priapulida</taxon>
        <taxon>Priapulimorpha</taxon>
        <taxon>Priapulimorphida</taxon>
        <taxon>Priapulidae</taxon>
        <taxon>Priapulus</taxon>
    </lineage>
</organism>
<sequence length="367" mass="40426">MEGGFTIIAWRGQWELLNVYLAPNRIYTSLWAGYGIGVAICLLAFALQPVVAGMSRRLDEQHVAYKTVLETVFIGIANFGAINMWRALWHAYNVYIWPPEDVDIYHYTQKSCWLTLGVASVLMMALANLKGAITSGVDIDGSYMNGDGCWFHVHYTSDVISQIRGGAFTKKRTGPKGKGIRRLLRNTLYSENGPMHFLAAIAAQINVGGLPTTGDNAADSVNGFPSTGSLPRLTVDPLPMEEDNPAFEANSEGVASPGEQETRPRFSLIVAEPNRRASIFMPDSGDNDDDDDDEPEFGVVPVDSRKGSYLEVVTRNSLPDRNGSIYEIRQTTDRRRSMFETQQAAQKTTRAGSPTKKDAPPKKDTPL</sequence>
<dbReference type="PANTHER" id="PTHR35270:SF2">
    <property type="entry name" value="FUSELESS, ISOFORM A"/>
    <property type="match status" value="1"/>
</dbReference>
<dbReference type="RefSeq" id="XP_014664852.1">
    <property type="nucleotide sequence ID" value="XM_014809366.1"/>
</dbReference>
<dbReference type="InterPro" id="IPR032751">
    <property type="entry name" value="Fuseless"/>
</dbReference>
<feature type="region of interest" description="Disordered" evidence="1">
    <location>
        <begin position="221"/>
        <end position="367"/>
    </location>
</feature>
<feature type="transmembrane region" description="Helical" evidence="2">
    <location>
        <begin position="26"/>
        <end position="47"/>
    </location>
</feature>
<dbReference type="GeneID" id="106807109"/>
<feature type="transmembrane region" description="Helical" evidence="2">
    <location>
        <begin position="107"/>
        <end position="127"/>
    </location>
</feature>
<gene>
    <name evidence="4" type="primary">LOC106807109</name>
</gene>
<feature type="compositionally biased region" description="Acidic residues" evidence="1">
    <location>
        <begin position="285"/>
        <end position="296"/>
    </location>
</feature>